<feature type="region of interest" description="Disordered" evidence="1">
    <location>
        <begin position="147"/>
        <end position="265"/>
    </location>
</feature>
<gene>
    <name evidence="2" type="ORF">GGX14DRAFT_419606</name>
</gene>
<dbReference type="AlphaFoldDB" id="A0AAD7E441"/>
<dbReference type="SMART" id="SM00384">
    <property type="entry name" value="AT_hook"/>
    <property type="match status" value="5"/>
</dbReference>
<feature type="compositionally biased region" description="Basic residues" evidence="1">
    <location>
        <begin position="153"/>
        <end position="167"/>
    </location>
</feature>
<evidence type="ECO:0000313" key="3">
    <source>
        <dbReference type="Proteomes" id="UP001219525"/>
    </source>
</evidence>
<comment type="caution">
    <text evidence="2">The sequence shown here is derived from an EMBL/GenBank/DDBJ whole genome shotgun (WGS) entry which is preliminary data.</text>
</comment>
<dbReference type="EMBL" id="JARJCW010000003">
    <property type="protein sequence ID" value="KAJ7227445.1"/>
    <property type="molecule type" value="Genomic_DNA"/>
</dbReference>
<name>A0AAD7E441_9AGAR</name>
<reference evidence="2" key="1">
    <citation type="submission" date="2023-03" db="EMBL/GenBank/DDBJ databases">
        <title>Massive genome expansion in bonnet fungi (Mycena s.s.) driven by repeated elements and novel gene families across ecological guilds.</title>
        <authorList>
            <consortium name="Lawrence Berkeley National Laboratory"/>
            <person name="Harder C.B."/>
            <person name="Miyauchi S."/>
            <person name="Viragh M."/>
            <person name="Kuo A."/>
            <person name="Thoen E."/>
            <person name="Andreopoulos B."/>
            <person name="Lu D."/>
            <person name="Skrede I."/>
            <person name="Drula E."/>
            <person name="Henrissat B."/>
            <person name="Morin E."/>
            <person name="Kohler A."/>
            <person name="Barry K."/>
            <person name="LaButti K."/>
            <person name="Morin E."/>
            <person name="Salamov A."/>
            <person name="Lipzen A."/>
            <person name="Mereny Z."/>
            <person name="Hegedus B."/>
            <person name="Baldrian P."/>
            <person name="Stursova M."/>
            <person name="Weitz H."/>
            <person name="Taylor A."/>
            <person name="Grigoriev I.V."/>
            <person name="Nagy L.G."/>
            <person name="Martin F."/>
            <person name="Kauserud H."/>
        </authorList>
    </citation>
    <scope>NUCLEOTIDE SEQUENCE</scope>
    <source>
        <strain evidence="2">9144</strain>
    </source>
</reference>
<dbReference type="Pfam" id="PF02178">
    <property type="entry name" value="AT_hook"/>
    <property type="match status" value="4"/>
</dbReference>
<evidence type="ECO:0000256" key="1">
    <source>
        <dbReference type="SAM" id="MobiDB-lite"/>
    </source>
</evidence>
<dbReference type="Proteomes" id="UP001219525">
    <property type="component" value="Unassembled WGS sequence"/>
</dbReference>
<evidence type="ECO:0000313" key="2">
    <source>
        <dbReference type="EMBL" id="KAJ7227445.1"/>
    </source>
</evidence>
<organism evidence="2 3">
    <name type="scientific">Mycena pura</name>
    <dbReference type="NCBI Taxonomy" id="153505"/>
    <lineage>
        <taxon>Eukaryota</taxon>
        <taxon>Fungi</taxon>
        <taxon>Dikarya</taxon>
        <taxon>Basidiomycota</taxon>
        <taxon>Agaricomycotina</taxon>
        <taxon>Agaricomycetes</taxon>
        <taxon>Agaricomycetidae</taxon>
        <taxon>Agaricales</taxon>
        <taxon>Marasmiineae</taxon>
        <taxon>Mycenaceae</taxon>
        <taxon>Mycena</taxon>
    </lineage>
</organism>
<sequence length="265" mass="29156">MQMAPHARVIITHDDDWGLVFQPNGNQPTFQNSSELVRQIAEKFTITEEDGLVFFAPEAERVTSVASSTSSIQLPPALKDRPMQVMGWLPNKYHGGSLAQISVLTRNSNDDPYTPNREELTFSIPTWAGFPSVDSELAEFELPDFKSLDPAKRGRGRPKGSKNKKSPSHPATTGTTLTVRGRGRPPKEKKDDESMVQSIGEDNPVAKRKRGRPPIAPIMTHEEEPSPKRKRGRSPKSVAPVDPAAEPKKRGRPPKKAPDGSPASE</sequence>
<protein>
    <submittedName>
        <fullName evidence="2">Uncharacterized protein</fullName>
    </submittedName>
</protein>
<proteinExistence type="predicted"/>
<dbReference type="InterPro" id="IPR017956">
    <property type="entry name" value="AT_hook_DNA-bd_motif"/>
</dbReference>
<dbReference type="GO" id="GO:0003677">
    <property type="term" value="F:DNA binding"/>
    <property type="evidence" value="ECO:0007669"/>
    <property type="project" value="InterPro"/>
</dbReference>
<dbReference type="PRINTS" id="PR00929">
    <property type="entry name" value="ATHOOK"/>
</dbReference>
<keyword evidence="3" id="KW-1185">Reference proteome</keyword>
<accession>A0AAD7E441</accession>